<dbReference type="Proteomes" id="UP001189429">
    <property type="component" value="Unassembled WGS sequence"/>
</dbReference>
<evidence type="ECO:0000313" key="3">
    <source>
        <dbReference type="Proteomes" id="UP001189429"/>
    </source>
</evidence>
<name>A0ABN9Y409_9DINO</name>
<reference evidence="2" key="1">
    <citation type="submission" date="2023-10" db="EMBL/GenBank/DDBJ databases">
        <authorList>
            <person name="Chen Y."/>
            <person name="Shah S."/>
            <person name="Dougan E. K."/>
            <person name="Thang M."/>
            <person name="Chan C."/>
        </authorList>
    </citation>
    <scope>NUCLEOTIDE SEQUENCE [LARGE SCALE GENOMIC DNA]</scope>
</reference>
<feature type="non-terminal residue" evidence="2">
    <location>
        <position position="223"/>
    </location>
</feature>
<evidence type="ECO:0000256" key="1">
    <source>
        <dbReference type="SAM" id="MobiDB-lite"/>
    </source>
</evidence>
<proteinExistence type="predicted"/>
<comment type="caution">
    <text evidence="2">The sequence shown here is derived from an EMBL/GenBank/DDBJ whole genome shotgun (WGS) entry which is preliminary data.</text>
</comment>
<sequence>MSGMADAPAPADGSGRKLKPQGSCLEAPDKKQAKIRDDQERDDNKKAEELDEDMEDRTGRTITFGTFPEDIKATEIVTFIGDALKEVEGELGEILARGKKFAERGGARLKTAESMRDYIGGAAARRRRECQGKRVYCNVGSKRQDQSLEEVGRGKAARKVARTIIEANGGGGGDSIKRDIDANFKKGIAWWKEKRVAVWTDGQMKLFGDAAAHQGKFDELHGK</sequence>
<organism evidence="2 3">
    <name type="scientific">Prorocentrum cordatum</name>
    <dbReference type="NCBI Taxonomy" id="2364126"/>
    <lineage>
        <taxon>Eukaryota</taxon>
        <taxon>Sar</taxon>
        <taxon>Alveolata</taxon>
        <taxon>Dinophyceae</taxon>
        <taxon>Prorocentrales</taxon>
        <taxon>Prorocentraceae</taxon>
        <taxon>Prorocentrum</taxon>
    </lineage>
</organism>
<accession>A0ABN9Y409</accession>
<feature type="region of interest" description="Disordered" evidence="1">
    <location>
        <begin position="1"/>
        <end position="59"/>
    </location>
</feature>
<dbReference type="EMBL" id="CAUYUJ010021563">
    <property type="protein sequence ID" value="CAK0905463.1"/>
    <property type="molecule type" value="Genomic_DNA"/>
</dbReference>
<protein>
    <submittedName>
        <fullName evidence="2">Uncharacterized protein</fullName>
    </submittedName>
</protein>
<feature type="compositionally biased region" description="Basic and acidic residues" evidence="1">
    <location>
        <begin position="27"/>
        <end position="48"/>
    </location>
</feature>
<evidence type="ECO:0000313" key="2">
    <source>
        <dbReference type="EMBL" id="CAK0905463.1"/>
    </source>
</evidence>
<keyword evidence="3" id="KW-1185">Reference proteome</keyword>
<gene>
    <name evidence="2" type="ORF">PCOR1329_LOCUS81160</name>
</gene>